<keyword evidence="9" id="KW-1185">Reference proteome</keyword>
<comment type="catalytic activity">
    <reaction evidence="6">
        <text>L-histidine(out) + L-arginine(in) = L-histidine(in) + L-arginine(out)</text>
        <dbReference type="Rhea" id="RHEA:71063"/>
        <dbReference type="ChEBI" id="CHEBI:32682"/>
        <dbReference type="ChEBI" id="CHEBI:57595"/>
    </reaction>
</comment>
<feature type="transmembrane region" description="Helical" evidence="7">
    <location>
        <begin position="173"/>
        <end position="190"/>
    </location>
</feature>
<dbReference type="PANTHER" id="PTHR16201">
    <property type="entry name" value="SEVEN TRANSMEMBRANE PROTEIN 1-RELATED"/>
    <property type="match status" value="1"/>
</dbReference>
<organism evidence="8 9">
    <name type="scientific">Schizosaccharomyces osmophilus</name>
    <dbReference type="NCBI Taxonomy" id="2545709"/>
    <lineage>
        <taxon>Eukaryota</taxon>
        <taxon>Fungi</taxon>
        <taxon>Dikarya</taxon>
        <taxon>Ascomycota</taxon>
        <taxon>Taphrinomycotina</taxon>
        <taxon>Schizosaccharomycetes</taxon>
        <taxon>Schizosaccharomycetales</taxon>
        <taxon>Schizosaccharomycetaceae</taxon>
        <taxon>Schizosaccharomyces</taxon>
    </lineage>
</organism>
<sequence length="272" mass="31361">MLGVQLSETIFKFLVDFSSFLGALSLGCWVVLLIPQLLENYKNQSSDSISPLFLILWLVGDVFNIIGSVWGNVSSTVLVLAVYYIGADFVLLLQVYYYRWKAFRKSRQEHEPLLQSRSLEEGLHEPLDENLIWWDRLSLRGQFGCMACVVLITTFIGNVLINNATSDNSDDQVNKWPFIAGCISSILYFFARFPQIIKNYKSKSTDGLSIIFFILSMLGNTAYTLSILVYPASDYMNYFRTNIPWIFGAFSTIFLDLFIFYQFLLYRHHSHF</sequence>
<reference evidence="8 9" key="1">
    <citation type="journal article" date="2023" name="G3 (Bethesda)">
        <title>A high-quality reference genome for the fission yeast Schizosaccharomyces osmophilus.</title>
        <authorList>
            <person name="Jia G.S."/>
            <person name="Zhang W.C."/>
            <person name="Liang Y."/>
            <person name="Liu X.H."/>
            <person name="Rhind N."/>
            <person name="Pidoux A."/>
            <person name="Brysch-Herzberg M."/>
            <person name="Du L.L."/>
        </authorList>
    </citation>
    <scope>NUCLEOTIDE SEQUENCE [LARGE SCALE GENOMIC DNA]</scope>
    <source>
        <strain evidence="8 9">CBS 15793</strain>
    </source>
</reference>
<dbReference type="PANTHER" id="PTHR16201:SF44">
    <property type="entry name" value="SEVEN TRANSMEMBRANE PROTEIN 1"/>
    <property type="match status" value="1"/>
</dbReference>
<evidence type="ECO:0000313" key="8">
    <source>
        <dbReference type="EMBL" id="WBW74171.1"/>
    </source>
</evidence>
<feature type="transmembrane region" description="Helical" evidence="7">
    <location>
        <begin position="143"/>
        <end position="161"/>
    </location>
</feature>
<dbReference type="RefSeq" id="XP_056038414.1">
    <property type="nucleotide sequence ID" value="XM_056181652.1"/>
</dbReference>
<evidence type="ECO:0000256" key="5">
    <source>
        <dbReference type="ARBA" id="ARBA00038039"/>
    </source>
</evidence>
<keyword evidence="3 7" id="KW-1133">Transmembrane helix</keyword>
<feature type="transmembrane region" description="Helical" evidence="7">
    <location>
        <begin position="210"/>
        <end position="233"/>
    </location>
</feature>
<dbReference type="Pfam" id="PF04193">
    <property type="entry name" value="PQ-loop"/>
    <property type="match status" value="2"/>
</dbReference>
<dbReference type="AlphaFoldDB" id="A0AAE9WD59"/>
<keyword evidence="4 7" id="KW-0472">Membrane</keyword>
<feature type="transmembrane region" description="Helical" evidence="7">
    <location>
        <begin position="20"/>
        <end position="38"/>
    </location>
</feature>
<dbReference type="Gene3D" id="1.20.1280.290">
    <property type="match status" value="2"/>
</dbReference>
<dbReference type="GO" id="GO:0015174">
    <property type="term" value="F:basic amino acid transmembrane transporter activity"/>
    <property type="evidence" value="ECO:0007669"/>
    <property type="project" value="UniProtKB-ARBA"/>
</dbReference>
<dbReference type="GO" id="GO:0098852">
    <property type="term" value="C:lytic vacuole membrane"/>
    <property type="evidence" value="ECO:0007669"/>
    <property type="project" value="UniProtKB-ARBA"/>
</dbReference>
<dbReference type="InterPro" id="IPR051415">
    <property type="entry name" value="LAAT-1"/>
</dbReference>
<evidence type="ECO:0000256" key="7">
    <source>
        <dbReference type="SAM" id="Phobius"/>
    </source>
</evidence>
<name>A0AAE9WD59_9SCHI</name>
<accession>A0AAE9WD59</accession>
<dbReference type="InterPro" id="IPR006603">
    <property type="entry name" value="PQ-loop_rpt"/>
</dbReference>
<evidence type="ECO:0000256" key="2">
    <source>
        <dbReference type="ARBA" id="ARBA00022692"/>
    </source>
</evidence>
<dbReference type="SMART" id="SM00679">
    <property type="entry name" value="CTNS"/>
    <property type="match status" value="2"/>
</dbReference>
<dbReference type="KEGG" id="som:SOMG_02861"/>
<keyword evidence="2 7" id="KW-0812">Transmembrane</keyword>
<evidence type="ECO:0000256" key="3">
    <source>
        <dbReference type="ARBA" id="ARBA00022989"/>
    </source>
</evidence>
<dbReference type="EMBL" id="CP115612">
    <property type="protein sequence ID" value="WBW74171.1"/>
    <property type="molecule type" value="Genomic_DNA"/>
</dbReference>
<evidence type="ECO:0000256" key="1">
    <source>
        <dbReference type="ARBA" id="ARBA00004141"/>
    </source>
</evidence>
<gene>
    <name evidence="8" type="primary">stm1</name>
    <name evidence="8" type="ORF">SOMG_02861</name>
</gene>
<dbReference type="Proteomes" id="UP001212411">
    <property type="component" value="Chromosome 2"/>
</dbReference>
<protein>
    <submittedName>
        <fullName evidence="8">Vacuolar amino acid transmembrane transporter Stm1</fullName>
    </submittedName>
</protein>
<comment type="subcellular location">
    <subcellularLocation>
        <location evidence="1">Membrane</location>
        <topology evidence="1">Multi-pass membrane protein</topology>
    </subcellularLocation>
</comment>
<feature type="transmembrane region" description="Helical" evidence="7">
    <location>
        <begin position="245"/>
        <end position="266"/>
    </location>
</feature>
<dbReference type="GeneID" id="80876341"/>
<dbReference type="GO" id="GO:0034486">
    <property type="term" value="P:vacuolar transmembrane transport"/>
    <property type="evidence" value="ECO:0007669"/>
    <property type="project" value="UniProtKB-ARBA"/>
</dbReference>
<comment type="similarity">
    <text evidence="5">Belongs to the laat-1 family.</text>
</comment>
<evidence type="ECO:0000256" key="6">
    <source>
        <dbReference type="ARBA" id="ARBA00050768"/>
    </source>
</evidence>
<proteinExistence type="inferred from homology"/>
<feature type="transmembrane region" description="Helical" evidence="7">
    <location>
        <begin position="50"/>
        <end position="71"/>
    </location>
</feature>
<dbReference type="FunFam" id="1.20.1280.290:FF:000009">
    <property type="entry name" value="PQ loop repeat family protein"/>
    <property type="match status" value="1"/>
</dbReference>
<evidence type="ECO:0000313" key="9">
    <source>
        <dbReference type="Proteomes" id="UP001212411"/>
    </source>
</evidence>
<evidence type="ECO:0000256" key="4">
    <source>
        <dbReference type="ARBA" id="ARBA00023136"/>
    </source>
</evidence>
<feature type="transmembrane region" description="Helical" evidence="7">
    <location>
        <begin position="77"/>
        <end position="98"/>
    </location>
</feature>